<evidence type="ECO:0000313" key="6">
    <source>
        <dbReference type="Proteomes" id="UP000041394"/>
    </source>
</evidence>
<reference evidence="5" key="2">
    <citation type="submission" date="2014-12" db="EMBL/GenBank/DDBJ databases">
        <authorList>
            <person name="Smet A."/>
        </authorList>
    </citation>
    <scope>NUCLEOTIDE SEQUENCE [LARGE SCALE GENOMIC DNA]</scope>
</reference>
<accession>A0A0K2X730</accession>
<dbReference type="Proteomes" id="UP000043437">
    <property type="component" value="Unassembled WGS sequence"/>
</dbReference>
<sequence length="43" mass="5068">MCLKASQPRCVRPDHSRKKTYSMHMAAHKHGTNNLKPFLKRDF</sequence>
<dbReference type="Proteomes" id="UP000038622">
    <property type="component" value="Unassembled WGS sequence"/>
</dbReference>
<dbReference type="EMBL" id="CDMH01000022">
    <property type="protein sequence ID" value="CRF42297.1"/>
    <property type="molecule type" value="Genomic_DNA"/>
</dbReference>
<proteinExistence type="predicted"/>
<gene>
    <name evidence="1" type="ORF">HAL011_07840</name>
    <name evidence="2" type="ORF">HAL013_04660</name>
    <name evidence="4" type="ORF">HAL07_01410</name>
    <name evidence="3" type="ORF">HAL09_14170</name>
</gene>
<evidence type="ECO:0000313" key="2">
    <source>
        <dbReference type="EMBL" id="CRF42297.1"/>
    </source>
</evidence>
<dbReference type="EMBL" id="CDMG01000002">
    <property type="protein sequence ID" value="CRF52015.1"/>
    <property type="molecule type" value="Genomic_DNA"/>
</dbReference>
<dbReference type="Proteomes" id="UP000041394">
    <property type="component" value="Unassembled WGS sequence"/>
</dbReference>
<keyword evidence="5" id="KW-1185">Reference proteome</keyword>
<evidence type="ECO:0000313" key="5">
    <source>
        <dbReference type="Proteomes" id="UP000038622"/>
    </source>
</evidence>
<organism evidence="2 8">
    <name type="scientific">Helicobacter ailurogastricus</name>
    <dbReference type="NCBI Taxonomy" id="1578720"/>
    <lineage>
        <taxon>Bacteria</taxon>
        <taxon>Pseudomonadati</taxon>
        <taxon>Campylobacterota</taxon>
        <taxon>Epsilonproteobacteria</taxon>
        <taxon>Campylobacterales</taxon>
        <taxon>Helicobacteraceae</taxon>
        <taxon>Helicobacter</taxon>
    </lineage>
</organism>
<dbReference type="Proteomes" id="UP000045175">
    <property type="component" value="Unassembled WGS sequence"/>
</dbReference>
<name>A0A0K2X730_9HELI</name>
<dbReference type="STRING" id="1578720.HAL011_07840"/>
<dbReference type="AlphaFoldDB" id="A0A0K2X730"/>
<evidence type="ECO:0000313" key="3">
    <source>
        <dbReference type="EMBL" id="CRF44805.1"/>
    </source>
</evidence>
<reference evidence="6 7" key="3">
    <citation type="submission" date="2014-12" db="EMBL/GenBank/DDBJ databases">
        <authorList>
            <person name="Jaenicke S."/>
        </authorList>
    </citation>
    <scope>NUCLEOTIDE SEQUENCE [LARGE SCALE GENOMIC DNA]</scope>
</reference>
<evidence type="ECO:0000313" key="1">
    <source>
        <dbReference type="EMBL" id="CRF41008.1"/>
    </source>
</evidence>
<evidence type="ECO:0000313" key="7">
    <source>
        <dbReference type="Proteomes" id="UP000043437"/>
    </source>
</evidence>
<dbReference type="EMBL" id="CDMN01000058">
    <property type="protein sequence ID" value="CRF44805.1"/>
    <property type="molecule type" value="Genomic_DNA"/>
</dbReference>
<reference evidence="2" key="1">
    <citation type="submission" date="2014-12" db="EMBL/GenBank/DDBJ databases">
        <title>Whole genome sequences of four Staphylococcus schleiferi canine isolates.</title>
        <authorList>
            <person name="Misic A.M."/>
            <person name="Cain C."/>
            <person name="Morris D.O."/>
            <person name="Rankin S."/>
            <person name="Beiting D."/>
        </authorList>
    </citation>
    <scope>NUCLEOTIDE SEQUENCE</scope>
    <source>
        <strain evidence="1">ASB11</strain>
        <strain evidence="2">ASB13</strain>
        <strain evidence="4">ASB7</strain>
        <strain evidence="3">ASB9</strain>
    </source>
</reference>
<protein>
    <submittedName>
        <fullName evidence="2">Uncharacterized protein</fullName>
    </submittedName>
</protein>
<evidence type="ECO:0000313" key="4">
    <source>
        <dbReference type="EMBL" id="CRF52015.1"/>
    </source>
</evidence>
<dbReference type="EMBL" id="CDML01000025">
    <property type="protein sequence ID" value="CRF41008.1"/>
    <property type="molecule type" value="Genomic_DNA"/>
</dbReference>
<evidence type="ECO:0000313" key="8">
    <source>
        <dbReference type="Proteomes" id="UP000045175"/>
    </source>
</evidence>